<dbReference type="Pfam" id="PF07534">
    <property type="entry name" value="TLD"/>
    <property type="match status" value="1"/>
</dbReference>
<dbReference type="InterPro" id="IPR052407">
    <property type="entry name" value="BTB_POZ_domain_cont_9"/>
</dbReference>
<dbReference type="OrthoDB" id="636773at2759"/>
<evidence type="ECO:0000313" key="3">
    <source>
        <dbReference type="EMBL" id="CAG8690542.1"/>
    </source>
</evidence>
<dbReference type="InterPro" id="IPR006571">
    <property type="entry name" value="TLDc_dom"/>
</dbReference>
<dbReference type="Gene3D" id="3.30.710.10">
    <property type="entry name" value="Potassium Channel Kv1.1, Chain A"/>
    <property type="match status" value="1"/>
</dbReference>
<dbReference type="Proteomes" id="UP000789342">
    <property type="component" value="Unassembled WGS sequence"/>
</dbReference>
<organism evidence="3 4">
    <name type="scientific">Acaulospora morrowiae</name>
    <dbReference type="NCBI Taxonomy" id="94023"/>
    <lineage>
        <taxon>Eukaryota</taxon>
        <taxon>Fungi</taxon>
        <taxon>Fungi incertae sedis</taxon>
        <taxon>Mucoromycota</taxon>
        <taxon>Glomeromycotina</taxon>
        <taxon>Glomeromycetes</taxon>
        <taxon>Diversisporales</taxon>
        <taxon>Acaulosporaceae</taxon>
        <taxon>Acaulospora</taxon>
    </lineage>
</organism>
<keyword evidence="4" id="KW-1185">Reference proteome</keyword>
<accession>A0A9N9HKF4</accession>
<dbReference type="SMART" id="SM00584">
    <property type="entry name" value="TLDc"/>
    <property type="match status" value="1"/>
</dbReference>
<evidence type="ECO:0000259" key="1">
    <source>
        <dbReference type="PROSITE" id="PS50097"/>
    </source>
</evidence>
<gene>
    <name evidence="3" type="ORF">AMORRO_LOCUS11619</name>
</gene>
<name>A0A9N9HKF4_9GLOM</name>
<comment type="caution">
    <text evidence="3">The sequence shown here is derived from an EMBL/GenBank/DDBJ whole genome shotgun (WGS) entry which is preliminary data.</text>
</comment>
<dbReference type="SMART" id="SM00225">
    <property type="entry name" value="BTB"/>
    <property type="match status" value="1"/>
</dbReference>
<evidence type="ECO:0000313" key="4">
    <source>
        <dbReference type="Proteomes" id="UP000789342"/>
    </source>
</evidence>
<reference evidence="3" key="1">
    <citation type="submission" date="2021-06" db="EMBL/GenBank/DDBJ databases">
        <authorList>
            <person name="Kallberg Y."/>
            <person name="Tangrot J."/>
            <person name="Rosling A."/>
        </authorList>
    </citation>
    <scope>NUCLEOTIDE SEQUENCE</scope>
    <source>
        <strain evidence="3">CL551</strain>
    </source>
</reference>
<dbReference type="PROSITE" id="PS51886">
    <property type="entry name" value="TLDC"/>
    <property type="match status" value="1"/>
</dbReference>
<feature type="domain" description="TLDc" evidence="2">
    <location>
        <begin position="297"/>
        <end position="460"/>
    </location>
</feature>
<evidence type="ECO:0000259" key="2">
    <source>
        <dbReference type="PROSITE" id="PS51886"/>
    </source>
</evidence>
<dbReference type="PROSITE" id="PS50097">
    <property type="entry name" value="BTB"/>
    <property type="match status" value="1"/>
</dbReference>
<dbReference type="PANTHER" id="PTHR46306:SF1">
    <property type="entry name" value="BTB_POZ DOMAIN-CONTAINING PROTEIN 9"/>
    <property type="match status" value="1"/>
</dbReference>
<dbReference type="GO" id="GO:0005737">
    <property type="term" value="C:cytoplasm"/>
    <property type="evidence" value="ECO:0007669"/>
    <property type="project" value="TreeGrafter"/>
</dbReference>
<dbReference type="SUPFAM" id="SSF54695">
    <property type="entry name" value="POZ domain"/>
    <property type="match status" value="1"/>
</dbReference>
<dbReference type="Pfam" id="PF00651">
    <property type="entry name" value="BTB"/>
    <property type="match status" value="1"/>
</dbReference>
<dbReference type="Gene3D" id="1.25.40.420">
    <property type="match status" value="1"/>
</dbReference>
<feature type="domain" description="BTB" evidence="1">
    <location>
        <begin position="23"/>
        <end position="96"/>
    </location>
</feature>
<dbReference type="InterPro" id="IPR011333">
    <property type="entry name" value="SKP1/BTB/POZ_sf"/>
</dbReference>
<protein>
    <submittedName>
        <fullName evidence="3">14057_t:CDS:1</fullName>
    </submittedName>
</protein>
<sequence length="462" mass="54020">MTMELSAVLLRDISRLYNDADDYNVSLQVGEEPNIEVFKAHSVILRARSLYFRAALSTNWGKTEAGVFVFKKPNISPNIFRILLKYIYTGLFLTDESDSDINLIDLLIAADELSLIELADYIQKRIIRMSREWFLSNGVHLLNTISRYKMFKILQEHYDNLMIKDPNIFFECEDFDELNEEDLLSLIKQDNLHIEEISIWDRVIKWGLSRNPSIRSDPISWTSDDYEALQKTIHRCIPHIRFIHMSPADYFYKIRPVTRLLSKELDDDIASHFIIKDNQSETNWLPPRKPKEILESEIIDTRCTDIFSNWIDRKALDNIQQFNQYSYKLLLRGSRDGFDVETFKSKCFDKGATIIVIKLKGEKKVIGGYNPVRWSGSEHYIITTESFLFSIPLDLDPTRIILSRVVGAAQAIADSNEQWVGFGDSDLYIFRKICEREDYEFNIIDNKSFDMEDYEVFQVIKA</sequence>
<dbReference type="AlphaFoldDB" id="A0A9N9HKF4"/>
<dbReference type="CDD" id="cd18186">
    <property type="entry name" value="BTB_POZ_ZBTB_KLHL-like"/>
    <property type="match status" value="1"/>
</dbReference>
<dbReference type="EMBL" id="CAJVPV010015212">
    <property type="protein sequence ID" value="CAG8690542.1"/>
    <property type="molecule type" value="Genomic_DNA"/>
</dbReference>
<dbReference type="InterPro" id="IPR000210">
    <property type="entry name" value="BTB/POZ_dom"/>
</dbReference>
<proteinExistence type="predicted"/>
<dbReference type="PANTHER" id="PTHR46306">
    <property type="entry name" value="BTB/POZ DOMAIN-CONTAINING PROTEIN 9"/>
    <property type="match status" value="1"/>
</dbReference>